<name>A0ABU6C8F5_9ACTN</name>
<gene>
    <name evidence="3" type="ORF">OKJ48_11745</name>
</gene>
<dbReference type="PANTHER" id="PTHR43265:SF1">
    <property type="entry name" value="ESTERASE ESTD"/>
    <property type="match status" value="1"/>
</dbReference>
<comment type="caution">
    <text evidence="3">The sequence shown here is derived from an EMBL/GenBank/DDBJ whole genome shotgun (WGS) entry which is preliminary data.</text>
</comment>
<protein>
    <submittedName>
        <fullName evidence="3">Alpha/beta hydrolase</fullName>
    </submittedName>
</protein>
<evidence type="ECO:0000313" key="4">
    <source>
        <dbReference type="Proteomes" id="UP001352223"/>
    </source>
</evidence>
<proteinExistence type="predicted"/>
<dbReference type="SUPFAM" id="SSF53474">
    <property type="entry name" value="alpha/beta-Hydrolases"/>
    <property type="match status" value="1"/>
</dbReference>
<dbReference type="InterPro" id="IPR002471">
    <property type="entry name" value="Pept_S9_AS"/>
</dbReference>
<keyword evidence="1 3" id="KW-0378">Hydrolase</keyword>
<dbReference type="InterPro" id="IPR000073">
    <property type="entry name" value="AB_hydrolase_1"/>
</dbReference>
<keyword evidence="4" id="KW-1185">Reference proteome</keyword>
<evidence type="ECO:0000259" key="2">
    <source>
        <dbReference type="Pfam" id="PF12697"/>
    </source>
</evidence>
<dbReference type="Pfam" id="PF12697">
    <property type="entry name" value="Abhydrolase_6"/>
    <property type="match status" value="1"/>
</dbReference>
<evidence type="ECO:0000256" key="1">
    <source>
        <dbReference type="ARBA" id="ARBA00022801"/>
    </source>
</evidence>
<accession>A0ABU6C8F5</accession>
<evidence type="ECO:0000313" key="3">
    <source>
        <dbReference type="EMBL" id="MEB3960913.1"/>
    </source>
</evidence>
<dbReference type="GO" id="GO:0016787">
    <property type="term" value="F:hydrolase activity"/>
    <property type="evidence" value="ECO:0007669"/>
    <property type="project" value="UniProtKB-KW"/>
</dbReference>
<feature type="domain" description="AB hydrolase-1" evidence="2">
    <location>
        <begin position="36"/>
        <end position="298"/>
    </location>
</feature>
<sequence length="312" mass="33483">MVETAEMHDVTFTGGTVRLAGVLGLPEQTGPARAGVVLVGGSGPSDRDNDTFFPPLRRHLLDAGIAVLSYDKRGVGTSSGDWRASTLTDLAADAAAALDCLRSRPEVTADTVGLFGHSEGGWVVLRAATARDDIPWVVTNSCPGVSPAVQERHALAHHLRQMHANGQTDTDTDSTLALYDRLVEAGRRDADFATAVRLVDAAGRPPGLAYFWAGMDEPLWTFLKRKQDHDPAPDLLGLRCPHLAFFGSEDRLVPVADSLLALGATVCRAGRSSRASLTVEVVPGADHRMRLPHTTQPAPGYLDKLTRWIDRT</sequence>
<dbReference type="PANTHER" id="PTHR43265">
    <property type="entry name" value="ESTERASE ESTD"/>
    <property type="match status" value="1"/>
</dbReference>
<dbReference type="Proteomes" id="UP001352223">
    <property type="component" value="Unassembled WGS sequence"/>
</dbReference>
<dbReference type="PROSITE" id="PS00708">
    <property type="entry name" value="PRO_ENDOPEP_SER"/>
    <property type="match status" value="1"/>
</dbReference>
<dbReference type="InterPro" id="IPR053145">
    <property type="entry name" value="AB_hydrolase_Est10"/>
</dbReference>
<organism evidence="3 4">
    <name type="scientific">Streptomyces kunmingensis</name>
    <dbReference type="NCBI Taxonomy" id="68225"/>
    <lineage>
        <taxon>Bacteria</taxon>
        <taxon>Bacillati</taxon>
        <taxon>Actinomycetota</taxon>
        <taxon>Actinomycetes</taxon>
        <taxon>Kitasatosporales</taxon>
        <taxon>Streptomycetaceae</taxon>
        <taxon>Streptomyces</taxon>
    </lineage>
</organism>
<dbReference type="EMBL" id="JAOZYB010000068">
    <property type="protein sequence ID" value="MEB3960913.1"/>
    <property type="molecule type" value="Genomic_DNA"/>
</dbReference>
<reference evidence="3 4" key="1">
    <citation type="submission" date="2022-10" db="EMBL/GenBank/DDBJ databases">
        <authorList>
            <person name="Xie J."/>
            <person name="Shen N."/>
        </authorList>
    </citation>
    <scope>NUCLEOTIDE SEQUENCE [LARGE SCALE GENOMIC DNA]</scope>
    <source>
        <strain evidence="3 4">DSM 41681</strain>
    </source>
</reference>
<dbReference type="RefSeq" id="WP_324768091.1">
    <property type="nucleotide sequence ID" value="NZ_BAAATS010000028.1"/>
</dbReference>
<dbReference type="Gene3D" id="3.40.50.1820">
    <property type="entry name" value="alpha/beta hydrolase"/>
    <property type="match status" value="1"/>
</dbReference>
<dbReference type="InterPro" id="IPR029058">
    <property type="entry name" value="AB_hydrolase_fold"/>
</dbReference>